<dbReference type="InterPro" id="IPR041726">
    <property type="entry name" value="ACAD10_11_N"/>
</dbReference>
<evidence type="ECO:0000259" key="1">
    <source>
        <dbReference type="Pfam" id="PF01636"/>
    </source>
</evidence>
<evidence type="ECO:0000313" key="2">
    <source>
        <dbReference type="EMBL" id="MBB3861478.1"/>
    </source>
</evidence>
<dbReference type="PANTHER" id="PTHR47829:SF3">
    <property type="entry name" value="AMINOGLYCOSIDE PHOSPHOTRANSFERASE DOMAIN-CONTAINING PROTEIN"/>
    <property type="match status" value="1"/>
</dbReference>
<dbReference type="CDD" id="cd05154">
    <property type="entry name" value="ACAD10_11_N-like"/>
    <property type="match status" value="1"/>
</dbReference>
<evidence type="ECO:0000313" key="3">
    <source>
        <dbReference type="Proteomes" id="UP000562395"/>
    </source>
</evidence>
<comment type="caution">
    <text evidence="2">The sequence shown here is derived from an EMBL/GenBank/DDBJ whole genome shotgun (WGS) entry which is preliminary data.</text>
</comment>
<dbReference type="Gene3D" id="3.30.200.20">
    <property type="entry name" value="Phosphorylase Kinase, domain 1"/>
    <property type="match status" value="1"/>
</dbReference>
<dbReference type="InterPro" id="IPR002575">
    <property type="entry name" value="Aminoglycoside_PTrfase"/>
</dbReference>
<dbReference type="InterPro" id="IPR052898">
    <property type="entry name" value="ACAD10-like"/>
</dbReference>
<dbReference type="Pfam" id="PF01636">
    <property type="entry name" value="APH"/>
    <property type="match status" value="1"/>
</dbReference>
<feature type="domain" description="Aminoglycoside phosphotransferase" evidence="1">
    <location>
        <begin position="45"/>
        <end position="265"/>
    </location>
</feature>
<reference evidence="2 3" key="1">
    <citation type="submission" date="2020-08" db="EMBL/GenBank/DDBJ databases">
        <title>Genomic Encyclopedia of Type Strains, Phase IV (KMG-IV): sequencing the most valuable type-strain genomes for metagenomic binning, comparative biology and taxonomic classification.</title>
        <authorList>
            <person name="Goeker M."/>
        </authorList>
    </citation>
    <scope>NUCLEOTIDE SEQUENCE [LARGE SCALE GENOMIC DNA]</scope>
    <source>
        <strain evidence="2 3">DSM 14552</strain>
    </source>
</reference>
<name>A0A7W5ZYK7_9SPHN</name>
<keyword evidence="2" id="KW-0418">Kinase</keyword>
<dbReference type="PANTHER" id="PTHR47829">
    <property type="entry name" value="HYDROLASE, PUTATIVE (AFU_ORTHOLOGUE AFUA_1G12880)-RELATED"/>
    <property type="match status" value="1"/>
</dbReference>
<proteinExistence type="predicted"/>
<dbReference type="Proteomes" id="UP000562395">
    <property type="component" value="Unassembled WGS sequence"/>
</dbReference>
<protein>
    <submittedName>
        <fullName evidence="2">Aminoglycoside phosphotransferase (APT) family kinase protein</fullName>
    </submittedName>
</protein>
<keyword evidence="3" id="KW-1185">Reference proteome</keyword>
<dbReference type="SUPFAM" id="SSF56112">
    <property type="entry name" value="Protein kinase-like (PK-like)"/>
    <property type="match status" value="1"/>
</dbReference>
<dbReference type="InterPro" id="IPR011009">
    <property type="entry name" value="Kinase-like_dom_sf"/>
</dbReference>
<dbReference type="Gene3D" id="3.90.1200.10">
    <property type="match status" value="1"/>
</dbReference>
<dbReference type="GO" id="GO:0016301">
    <property type="term" value="F:kinase activity"/>
    <property type="evidence" value="ECO:0007669"/>
    <property type="project" value="UniProtKB-KW"/>
</dbReference>
<dbReference type="EMBL" id="JACICY010000006">
    <property type="protein sequence ID" value="MBB3861478.1"/>
    <property type="molecule type" value="Genomic_DNA"/>
</dbReference>
<dbReference type="AlphaFoldDB" id="A0A7W5ZYK7"/>
<dbReference type="RefSeq" id="WP_183613974.1">
    <property type="nucleotide sequence ID" value="NZ_JACICY010000006.1"/>
</dbReference>
<accession>A0A7W5ZYK7</accession>
<gene>
    <name evidence="2" type="ORF">GGQ88_002762</name>
</gene>
<sequence>MTDQLDAQAAFTGTVAPEGADRLDEAALTRWCEANVAGFEGPLTVAKFKGGQSNPTYRIDSPSGPYVLRRKPLGKLLPSAHAVDREFRVQSGLHSTGFPVPRQYGLCTDDSVLGSWFYVMGCVDGRSIWDGAMPGATPEFRRATYFAMVDTLAQLHQVDLEAAGLSTYGKPGNYFGRQVERWTSQYRLAETETMPDMERLIAWLPSTLPTQDRTSVVHGDYRIDNLIFARNEARVAAVLDWELSTLGDPLADFTYFCMAWVTDNAGRSGVQDVDRKALGIPELDEVVARYCAKTGREGISDINWYLAFNFFRLAGIIQGIKKRVIEGTASSAHAKAMSERVAPLAEAAWSFAVKAGAR</sequence>
<keyword evidence="2" id="KW-0808">Transferase</keyword>
<organism evidence="2 3">
    <name type="scientific">Novosphingobium hassiacum</name>
    <dbReference type="NCBI Taxonomy" id="173676"/>
    <lineage>
        <taxon>Bacteria</taxon>
        <taxon>Pseudomonadati</taxon>
        <taxon>Pseudomonadota</taxon>
        <taxon>Alphaproteobacteria</taxon>
        <taxon>Sphingomonadales</taxon>
        <taxon>Sphingomonadaceae</taxon>
        <taxon>Novosphingobium</taxon>
    </lineage>
</organism>